<evidence type="ECO:0000256" key="2">
    <source>
        <dbReference type="ARBA" id="ARBA00010790"/>
    </source>
</evidence>
<proteinExistence type="inferred from homology"/>
<comment type="caution">
    <text evidence="9">The sequence shown here is derived from an EMBL/GenBank/DDBJ whole genome shotgun (WGS) entry which is preliminary data.</text>
</comment>
<evidence type="ECO:0000256" key="5">
    <source>
        <dbReference type="PIRSR" id="PIRSR000137-1"/>
    </source>
</evidence>
<keyword evidence="7" id="KW-0732">Signal</keyword>
<keyword evidence="4 6" id="KW-0274">FAD</keyword>
<organism evidence="9 10">
    <name type="scientific">Mycena rosella</name>
    <name type="common">Pink bonnet</name>
    <name type="synonym">Agaricus rosellus</name>
    <dbReference type="NCBI Taxonomy" id="1033263"/>
    <lineage>
        <taxon>Eukaryota</taxon>
        <taxon>Fungi</taxon>
        <taxon>Dikarya</taxon>
        <taxon>Basidiomycota</taxon>
        <taxon>Agaricomycotina</taxon>
        <taxon>Agaricomycetes</taxon>
        <taxon>Agaricomycetidae</taxon>
        <taxon>Agaricales</taxon>
        <taxon>Marasmiineae</taxon>
        <taxon>Mycenaceae</taxon>
        <taxon>Mycena</taxon>
    </lineage>
</organism>
<keyword evidence="10" id="KW-1185">Reference proteome</keyword>
<dbReference type="AlphaFoldDB" id="A0AAD7BJR4"/>
<feature type="chain" id="PRO_5042156330" evidence="7">
    <location>
        <begin position="19"/>
        <end position="592"/>
    </location>
</feature>
<dbReference type="Pfam" id="PF00732">
    <property type="entry name" value="GMC_oxred_N"/>
    <property type="match status" value="1"/>
</dbReference>
<evidence type="ECO:0000259" key="8">
    <source>
        <dbReference type="PROSITE" id="PS00624"/>
    </source>
</evidence>
<dbReference type="Gene3D" id="3.30.560.10">
    <property type="entry name" value="Glucose Oxidase, domain 3"/>
    <property type="match status" value="1"/>
</dbReference>
<feature type="signal peptide" evidence="7">
    <location>
        <begin position="1"/>
        <end position="18"/>
    </location>
</feature>
<evidence type="ECO:0000313" key="10">
    <source>
        <dbReference type="Proteomes" id="UP001221757"/>
    </source>
</evidence>
<feature type="active site" description="Proton acceptor" evidence="5">
    <location>
        <position position="570"/>
    </location>
</feature>
<dbReference type="GO" id="GO:0050660">
    <property type="term" value="F:flavin adenine dinucleotide binding"/>
    <property type="evidence" value="ECO:0007669"/>
    <property type="project" value="InterPro"/>
</dbReference>
<dbReference type="EMBL" id="JARKIE010000642">
    <property type="protein sequence ID" value="KAJ7622873.1"/>
    <property type="molecule type" value="Genomic_DNA"/>
</dbReference>
<gene>
    <name evidence="9" type="ORF">B0H17DRAFT_1164470</name>
</gene>
<sequence length="592" mass="63397">MFSPTLTILGVLFFGGLGLCKLYEDVADLPSLQYDYVVVGGGTAGNVVANRLTENPDVSVLVLEAGPSNEGVLVSEVPFLGNDLLAPTGPYSWNYTTTPQTGLNSRAISYARGYLLGGCSSHNGMVYSRGAKDDFDRYAKLTGDEGWSWDQIFPYFLKTEKWTPPADHHDTRGQFNPSIHGTAGRISVSLSGFQWPDFQRRIIQTTEELPHDFPFNLDMNSGQPLGVGWIQSTIGHGERSSSATGYLEPNFIQRPNLDVLLHAKVSKLVNVTQHQGKPRFGGVQFRYGTSLFIAEASKEIILSAGAINTPQVLLNSGVGDHSTLKALGIPTVMDLPSVGKNSSDHSVLPLTWAVNSNDTAESITQNATRFNEASEQWNTSRTGPFVFALAGTHAGWLRLSPDSPVFDIHPDPSPGPGAPHFEFLFLPSGVNMPGHFITLLLALVSPVSRGSITISSDPFADPLINPAYLGSEFDAIALREGVKLAEKFFNAPAWHGYLGAPAINLAAMNATEQVATIRANVVSGSHMVGTASMSPRDATYGVVNPDLTVKGIAGLRVIDASVLPIVPGAHTQAATYAVAERGADLVKQTRAT</sequence>
<dbReference type="Gene3D" id="3.50.50.60">
    <property type="entry name" value="FAD/NAD(P)-binding domain"/>
    <property type="match status" value="1"/>
</dbReference>
<comment type="cofactor">
    <cofactor evidence="1 6">
        <name>FAD</name>
        <dbReference type="ChEBI" id="CHEBI:57692"/>
    </cofactor>
</comment>
<dbReference type="InterPro" id="IPR007867">
    <property type="entry name" value="GMC_OxRtase_C"/>
</dbReference>
<evidence type="ECO:0000313" key="9">
    <source>
        <dbReference type="EMBL" id="KAJ7622873.1"/>
    </source>
</evidence>
<dbReference type="SUPFAM" id="SSF51905">
    <property type="entry name" value="FAD/NAD(P)-binding domain"/>
    <property type="match status" value="1"/>
</dbReference>
<feature type="binding site" evidence="6">
    <location>
        <begin position="123"/>
        <end position="126"/>
    </location>
    <ligand>
        <name>FAD</name>
        <dbReference type="ChEBI" id="CHEBI:57692"/>
    </ligand>
</feature>
<feature type="domain" description="Glucose-methanol-choline oxidoreductase N-terminal" evidence="8">
    <location>
        <begin position="305"/>
        <end position="319"/>
    </location>
</feature>
<keyword evidence="3" id="KW-0285">Flavoprotein</keyword>
<dbReference type="PROSITE" id="PS00624">
    <property type="entry name" value="GMC_OXRED_2"/>
    <property type="match status" value="1"/>
</dbReference>
<protein>
    <submittedName>
        <fullName evidence="9">Aryl-alcohol-oxidase from pleurotus Eryingii</fullName>
    </submittedName>
</protein>
<dbReference type="GO" id="GO:0016614">
    <property type="term" value="F:oxidoreductase activity, acting on CH-OH group of donors"/>
    <property type="evidence" value="ECO:0007669"/>
    <property type="project" value="InterPro"/>
</dbReference>
<dbReference type="InterPro" id="IPR012132">
    <property type="entry name" value="GMC_OxRdtase"/>
</dbReference>
<feature type="binding site" evidence="6">
    <location>
        <position position="265"/>
    </location>
    <ligand>
        <name>FAD</name>
        <dbReference type="ChEBI" id="CHEBI:57692"/>
    </ligand>
</feature>
<evidence type="ECO:0000256" key="4">
    <source>
        <dbReference type="ARBA" id="ARBA00022827"/>
    </source>
</evidence>
<name>A0AAD7BJR4_MYCRO</name>
<evidence type="ECO:0000256" key="6">
    <source>
        <dbReference type="PIRSR" id="PIRSR000137-2"/>
    </source>
</evidence>
<accession>A0AAD7BJR4</accession>
<reference evidence="9" key="1">
    <citation type="submission" date="2023-03" db="EMBL/GenBank/DDBJ databases">
        <title>Massive genome expansion in bonnet fungi (Mycena s.s.) driven by repeated elements and novel gene families across ecological guilds.</title>
        <authorList>
            <consortium name="Lawrence Berkeley National Laboratory"/>
            <person name="Harder C.B."/>
            <person name="Miyauchi S."/>
            <person name="Viragh M."/>
            <person name="Kuo A."/>
            <person name="Thoen E."/>
            <person name="Andreopoulos B."/>
            <person name="Lu D."/>
            <person name="Skrede I."/>
            <person name="Drula E."/>
            <person name="Henrissat B."/>
            <person name="Morin E."/>
            <person name="Kohler A."/>
            <person name="Barry K."/>
            <person name="LaButti K."/>
            <person name="Morin E."/>
            <person name="Salamov A."/>
            <person name="Lipzen A."/>
            <person name="Mereny Z."/>
            <person name="Hegedus B."/>
            <person name="Baldrian P."/>
            <person name="Stursova M."/>
            <person name="Weitz H."/>
            <person name="Taylor A."/>
            <person name="Grigoriev I.V."/>
            <person name="Nagy L.G."/>
            <person name="Martin F."/>
            <person name="Kauserud H."/>
        </authorList>
    </citation>
    <scope>NUCLEOTIDE SEQUENCE</scope>
    <source>
        <strain evidence="9">CBHHK067</strain>
    </source>
</reference>
<feature type="active site" description="Proton donor" evidence="5">
    <location>
        <position position="526"/>
    </location>
</feature>
<dbReference type="Proteomes" id="UP001221757">
    <property type="component" value="Unassembled WGS sequence"/>
</dbReference>
<comment type="similarity">
    <text evidence="2">Belongs to the GMC oxidoreductase family.</text>
</comment>
<dbReference type="InterPro" id="IPR000172">
    <property type="entry name" value="GMC_OxRdtase_N"/>
</dbReference>
<dbReference type="SUPFAM" id="SSF54373">
    <property type="entry name" value="FAD-linked reductases, C-terminal domain"/>
    <property type="match status" value="1"/>
</dbReference>
<dbReference type="PIRSF" id="PIRSF000137">
    <property type="entry name" value="Alcohol_oxidase"/>
    <property type="match status" value="1"/>
</dbReference>
<dbReference type="PANTHER" id="PTHR11552:SF147">
    <property type="entry name" value="CHOLINE DEHYDROGENASE, MITOCHONDRIAL"/>
    <property type="match status" value="1"/>
</dbReference>
<dbReference type="PANTHER" id="PTHR11552">
    <property type="entry name" value="GLUCOSE-METHANOL-CHOLINE GMC OXIDOREDUCTASE"/>
    <property type="match status" value="1"/>
</dbReference>
<evidence type="ECO:0000256" key="7">
    <source>
        <dbReference type="SAM" id="SignalP"/>
    </source>
</evidence>
<dbReference type="Pfam" id="PF05199">
    <property type="entry name" value="GMC_oxred_C"/>
    <property type="match status" value="1"/>
</dbReference>
<dbReference type="InterPro" id="IPR036188">
    <property type="entry name" value="FAD/NAD-bd_sf"/>
</dbReference>
<evidence type="ECO:0000256" key="1">
    <source>
        <dbReference type="ARBA" id="ARBA00001974"/>
    </source>
</evidence>
<evidence type="ECO:0000256" key="3">
    <source>
        <dbReference type="ARBA" id="ARBA00022630"/>
    </source>
</evidence>